<dbReference type="InterPro" id="IPR035406">
    <property type="entry name" value="DUF5412"/>
</dbReference>
<proteinExistence type="predicted"/>
<comment type="caution">
    <text evidence="2">The sequence shown here is derived from an EMBL/GenBank/DDBJ whole genome shotgun (WGS) entry which is preliminary data.</text>
</comment>
<keyword evidence="1" id="KW-0812">Transmembrane</keyword>
<evidence type="ECO:0000313" key="2">
    <source>
        <dbReference type="EMBL" id="MBP2022461.1"/>
    </source>
</evidence>
<feature type="transmembrane region" description="Helical" evidence="1">
    <location>
        <begin position="12"/>
        <end position="32"/>
    </location>
</feature>
<evidence type="ECO:0000256" key="1">
    <source>
        <dbReference type="SAM" id="Phobius"/>
    </source>
</evidence>
<evidence type="ECO:0008006" key="4">
    <source>
        <dbReference type="Google" id="ProtNLM"/>
    </source>
</evidence>
<sequence length="123" mass="14049">MKQITKKRLATAFIIFAATIGGIVYFINWAFYDIQRIRGQEYITEATSPNGTYTVTASLNNGGATTGYAILGTLKNNKSGKSKNIYWRYHCEKADMEWLNDETIKINGVELKVKNEVYDYRMD</sequence>
<evidence type="ECO:0000313" key="3">
    <source>
        <dbReference type="Proteomes" id="UP001519308"/>
    </source>
</evidence>
<dbReference type="EMBL" id="JAGGLL010000016">
    <property type="protein sequence ID" value="MBP2022461.1"/>
    <property type="molecule type" value="Genomic_DNA"/>
</dbReference>
<keyword evidence="1" id="KW-1133">Transmembrane helix</keyword>
<keyword evidence="1" id="KW-0472">Membrane</keyword>
<accession>A0ABS4K5A5</accession>
<protein>
    <recommendedName>
        <fullName evidence="4">DUF5412 domain-containing protein</fullName>
    </recommendedName>
</protein>
<dbReference type="Proteomes" id="UP001519308">
    <property type="component" value="Unassembled WGS sequence"/>
</dbReference>
<keyword evidence="3" id="KW-1185">Reference proteome</keyword>
<organism evidence="2 3">
    <name type="scientific">Clostridium punense</name>
    <dbReference type="NCBI Taxonomy" id="1054297"/>
    <lineage>
        <taxon>Bacteria</taxon>
        <taxon>Bacillati</taxon>
        <taxon>Bacillota</taxon>
        <taxon>Clostridia</taxon>
        <taxon>Eubacteriales</taxon>
        <taxon>Clostridiaceae</taxon>
        <taxon>Clostridium</taxon>
    </lineage>
</organism>
<dbReference type="Pfam" id="PF17428">
    <property type="entry name" value="DUF5412"/>
    <property type="match status" value="1"/>
</dbReference>
<dbReference type="RefSeq" id="WP_209649577.1">
    <property type="nucleotide sequence ID" value="NZ_JAGGLL010000016.1"/>
</dbReference>
<reference evidence="2 3" key="1">
    <citation type="submission" date="2021-03" db="EMBL/GenBank/DDBJ databases">
        <title>Genomic Encyclopedia of Type Strains, Phase IV (KMG-IV): sequencing the most valuable type-strain genomes for metagenomic binning, comparative biology and taxonomic classification.</title>
        <authorList>
            <person name="Goeker M."/>
        </authorList>
    </citation>
    <scope>NUCLEOTIDE SEQUENCE [LARGE SCALE GENOMIC DNA]</scope>
    <source>
        <strain evidence="2 3">DSM 28650</strain>
    </source>
</reference>
<name>A0ABS4K5A5_9CLOT</name>
<gene>
    <name evidence="2" type="ORF">J2Z44_002282</name>
</gene>